<accession>A0A915PQH2</accession>
<evidence type="ECO:0000313" key="2">
    <source>
        <dbReference type="Proteomes" id="UP000887581"/>
    </source>
</evidence>
<protein>
    <submittedName>
        <fullName evidence="3">Uncharacterized protein</fullName>
    </submittedName>
</protein>
<evidence type="ECO:0000256" key="1">
    <source>
        <dbReference type="SAM" id="SignalP"/>
    </source>
</evidence>
<dbReference type="AlphaFoldDB" id="A0A915PQH2"/>
<name>A0A915PQH2_9BILA</name>
<organism evidence="2 3">
    <name type="scientific">Setaria digitata</name>
    <dbReference type="NCBI Taxonomy" id="48799"/>
    <lineage>
        <taxon>Eukaryota</taxon>
        <taxon>Metazoa</taxon>
        <taxon>Ecdysozoa</taxon>
        <taxon>Nematoda</taxon>
        <taxon>Chromadorea</taxon>
        <taxon>Rhabditida</taxon>
        <taxon>Spirurina</taxon>
        <taxon>Spiruromorpha</taxon>
        <taxon>Filarioidea</taxon>
        <taxon>Setariidae</taxon>
        <taxon>Setaria</taxon>
    </lineage>
</organism>
<sequence>MPTARIILIITVMAICGGMEVMNCLELYENDPEKEREMQILCNVYPSLNICSEFNMEKQKSSYMRLERSLPFSLDTEPFPFEKRKSAYMRFGKREDVNPKDYVKRKSAYMRFGR</sequence>
<feature type="chain" id="PRO_5036765305" evidence="1">
    <location>
        <begin position="19"/>
        <end position="114"/>
    </location>
</feature>
<keyword evidence="2" id="KW-1185">Reference proteome</keyword>
<dbReference type="Proteomes" id="UP000887581">
    <property type="component" value="Unplaced"/>
</dbReference>
<reference evidence="3" key="1">
    <citation type="submission" date="2022-11" db="UniProtKB">
        <authorList>
            <consortium name="WormBaseParasite"/>
        </authorList>
    </citation>
    <scope>IDENTIFICATION</scope>
</reference>
<evidence type="ECO:0000313" key="3">
    <source>
        <dbReference type="WBParaSite" id="sdigi.contig319.g7407.t1"/>
    </source>
</evidence>
<dbReference type="WBParaSite" id="sdigi.contig319.g7407.t1">
    <property type="protein sequence ID" value="sdigi.contig319.g7407.t1"/>
    <property type="gene ID" value="sdigi.contig319.g7407"/>
</dbReference>
<proteinExistence type="predicted"/>
<keyword evidence="1" id="KW-0732">Signal</keyword>
<feature type="signal peptide" evidence="1">
    <location>
        <begin position="1"/>
        <end position="18"/>
    </location>
</feature>